<dbReference type="RefSeq" id="WP_068145866.1">
    <property type="nucleotide sequence ID" value="NZ_JBHSCR010000007.1"/>
</dbReference>
<keyword evidence="1" id="KW-1133">Transmembrane helix</keyword>
<evidence type="ECO:0000256" key="1">
    <source>
        <dbReference type="SAM" id="Phobius"/>
    </source>
</evidence>
<feature type="transmembrane region" description="Helical" evidence="1">
    <location>
        <begin position="225"/>
        <end position="248"/>
    </location>
</feature>
<dbReference type="PANTHER" id="PTHR40106:SF1">
    <property type="entry name" value="INNER MEMBRANE PROTEIN RCLC"/>
    <property type="match status" value="1"/>
</dbReference>
<proteinExistence type="predicted"/>
<sequence>MTSIFNRLRPGAQFTDLFVTLSLATVLIWFGLMNISGASESVVAGWLDAHPLLSRFGFYNHEITIGLGCLQALSGLLIVLHSVPERVKRYAYWFVVAMSAFSLTLLFTNPVWMKSLGGFPAIGSGQGLIKYIAIGGLALWRLRVPHASTVMLVGLIVVLGWIGGMKFTIPEADGIAPLLKTSPVFNWWLPVYFSKMGASYVIGVTELVTVLLLTGYWWNRHAFMGGLAFAAMTFIVTLSFMVTFSYTWHGGMGGFPYLTSSGQFLLKDLLLLAACCVLGSRSQT</sequence>
<accession>A0ABV8UBP4</accession>
<dbReference type="Pfam" id="PF04224">
    <property type="entry name" value="DUF417"/>
    <property type="match status" value="1"/>
</dbReference>
<feature type="transmembrane region" description="Helical" evidence="1">
    <location>
        <begin position="197"/>
        <end position="218"/>
    </location>
</feature>
<feature type="transmembrane region" description="Helical" evidence="1">
    <location>
        <begin position="118"/>
        <end position="140"/>
    </location>
</feature>
<gene>
    <name evidence="2" type="ORF">ACFO5Q_10405</name>
</gene>
<dbReference type="EMBL" id="JBHSCR010000007">
    <property type="protein sequence ID" value="MFC4348256.1"/>
    <property type="molecule type" value="Genomic_DNA"/>
</dbReference>
<comment type="caution">
    <text evidence="2">The sequence shown here is derived from an EMBL/GenBank/DDBJ whole genome shotgun (WGS) entry which is preliminary data.</text>
</comment>
<keyword evidence="3" id="KW-1185">Reference proteome</keyword>
<keyword evidence="1" id="KW-0812">Transmembrane</keyword>
<protein>
    <submittedName>
        <fullName evidence="2">DUF417 family protein</fullName>
    </submittedName>
</protein>
<reference evidence="3" key="1">
    <citation type="journal article" date="2019" name="Int. J. Syst. Evol. Microbiol.">
        <title>The Global Catalogue of Microorganisms (GCM) 10K type strain sequencing project: providing services to taxonomists for standard genome sequencing and annotation.</title>
        <authorList>
            <consortium name="The Broad Institute Genomics Platform"/>
            <consortium name="The Broad Institute Genome Sequencing Center for Infectious Disease"/>
            <person name="Wu L."/>
            <person name="Ma J."/>
        </authorList>
    </citation>
    <scope>NUCLEOTIDE SEQUENCE [LARGE SCALE GENOMIC DNA]</scope>
    <source>
        <strain evidence="3">CGMCC 1.15304</strain>
    </source>
</reference>
<feature type="transmembrane region" description="Helical" evidence="1">
    <location>
        <begin position="147"/>
        <end position="169"/>
    </location>
</feature>
<name>A0ABV8UBP4_9PROT</name>
<dbReference type="Proteomes" id="UP001595776">
    <property type="component" value="Unassembled WGS sequence"/>
</dbReference>
<feature type="transmembrane region" description="Helical" evidence="1">
    <location>
        <begin position="63"/>
        <end position="83"/>
    </location>
</feature>
<evidence type="ECO:0000313" key="3">
    <source>
        <dbReference type="Proteomes" id="UP001595776"/>
    </source>
</evidence>
<evidence type="ECO:0000313" key="2">
    <source>
        <dbReference type="EMBL" id="MFC4348256.1"/>
    </source>
</evidence>
<keyword evidence="1" id="KW-0472">Membrane</keyword>
<dbReference type="InterPro" id="IPR007339">
    <property type="entry name" value="RclC-like"/>
</dbReference>
<feature type="transmembrane region" description="Helical" evidence="1">
    <location>
        <begin position="12"/>
        <end position="32"/>
    </location>
</feature>
<feature type="transmembrane region" description="Helical" evidence="1">
    <location>
        <begin position="90"/>
        <end position="112"/>
    </location>
</feature>
<dbReference type="PANTHER" id="PTHR40106">
    <property type="entry name" value="INNER MEMBRANE PROTEIN RCLC"/>
    <property type="match status" value="1"/>
</dbReference>
<organism evidence="2 3">
    <name type="scientific">Kordiimonas lipolytica</name>
    <dbReference type="NCBI Taxonomy" id="1662421"/>
    <lineage>
        <taxon>Bacteria</taxon>
        <taxon>Pseudomonadati</taxon>
        <taxon>Pseudomonadota</taxon>
        <taxon>Alphaproteobacteria</taxon>
        <taxon>Kordiimonadales</taxon>
        <taxon>Kordiimonadaceae</taxon>
        <taxon>Kordiimonas</taxon>
    </lineage>
</organism>